<reference evidence="8" key="1">
    <citation type="submission" date="2022-08" db="UniProtKB">
        <authorList>
            <consortium name="EnsemblMetazoa"/>
        </authorList>
    </citation>
    <scope>IDENTIFICATION</scope>
    <source>
        <strain evidence="8">Israel</strain>
    </source>
</reference>
<protein>
    <submittedName>
        <fullName evidence="8">Uncharacterized protein</fullName>
    </submittedName>
</protein>
<keyword evidence="7" id="KW-0539">Nucleus</keyword>
<dbReference type="PROSITE" id="PS50102">
    <property type="entry name" value="RRM"/>
    <property type="match status" value="1"/>
</dbReference>
<dbReference type="InterPro" id="IPR035979">
    <property type="entry name" value="RBD_domain_sf"/>
</dbReference>
<dbReference type="VEuPathDB" id="VectorBase:PPAI003033"/>
<dbReference type="VEuPathDB" id="VectorBase:PPAPM1_011364"/>
<dbReference type="GO" id="GO:0032259">
    <property type="term" value="P:methylation"/>
    <property type="evidence" value="ECO:0007669"/>
    <property type="project" value="UniProtKB-KW"/>
</dbReference>
<dbReference type="Proteomes" id="UP000092462">
    <property type="component" value="Unassembled WGS sequence"/>
</dbReference>
<evidence type="ECO:0000256" key="6">
    <source>
        <dbReference type="ARBA" id="ARBA00022884"/>
    </source>
</evidence>
<dbReference type="InterPro" id="IPR012677">
    <property type="entry name" value="Nucleotide-bd_a/b_plait_sf"/>
</dbReference>
<dbReference type="GO" id="GO:0048188">
    <property type="term" value="C:Set1C/COMPASS complex"/>
    <property type="evidence" value="ECO:0007669"/>
    <property type="project" value="TreeGrafter"/>
</dbReference>
<keyword evidence="4" id="KW-0949">S-adenosyl-L-methionine</keyword>
<dbReference type="PANTHER" id="PTHR45814">
    <property type="entry name" value="HISTONE-LYSINE N-METHYLTRANSFERASE SETD1"/>
    <property type="match status" value="1"/>
</dbReference>
<dbReference type="Gene3D" id="3.30.70.330">
    <property type="match status" value="1"/>
</dbReference>
<keyword evidence="3" id="KW-0808">Transferase</keyword>
<keyword evidence="2" id="KW-0489">Methyltransferase</keyword>
<evidence type="ECO:0000313" key="8">
    <source>
        <dbReference type="EnsemblMetazoa" id="PPAI003033-PA"/>
    </source>
</evidence>
<evidence type="ECO:0000313" key="9">
    <source>
        <dbReference type="Proteomes" id="UP000092462"/>
    </source>
</evidence>
<accession>A0A1B0D6C4</accession>
<proteinExistence type="predicted"/>
<evidence type="ECO:0000256" key="3">
    <source>
        <dbReference type="ARBA" id="ARBA00022679"/>
    </source>
</evidence>
<keyword evidence="9" id="KW-1185">Reference proteome</keyword>
<dbReference type="EMBL" id="AJVK01012033">
    <property type="status" value="NOT_ANNOTATED_CDS"/>
    <property type="molecule type" value="Genomic_DNA"/>
</dbReference>
<dbReference type="SUPFAM" id="SSF54928">
    <property type="entry name" value="RNA-binding domain, RBD"/>
    <property type="match status" value="1"/>
</dbReference>
<evidence type="ECO:0000256" key="7">
    <source>
        <dbReference type="ARBA" id="ARBA00023242"/>
    </source>
</evidence>
<dbReference type="EnsemblMetazoa" id="PPAI003033-RA">
    <property type="protein sequence ID" value="PPAI003033-PA"/>
    <property type="gene ID" value="PPAI003033"/>
</dbReference>
<dbReference type="SMART" id="SM00360">
    <property type="entry name" value="RRM"/>
    <property type="match status" value="1"/>
</dbReference>
<keyword evidence="5" id="KW-0156">Chromatin regulator</keyword>
<evidence type="ECO:0000256" key="2">
    <source>
        <dbReference type="ARBA" id="ARBA00022603"/>
    </source>
</evidence>
<comment type="subcellular location">
    <subcellularLocation>
        <location evidence="1">Nucleus</location>
    </subcellularLocation>
</comment>
<evidence type="ECO:0000256" key="1">
    <source>
        <dbReference type="ARBA" id="ARBA00004123"/>
    </source>
</evidence>
<dbReference type="GO" id="GO:0003723">
    <property type="term" value="F:RNA binding"/>
    <property type="evidence" value="ECO:0007669"/>
    <property type="project" value="UniProtKB-UniRule"/>
</dbReference>
<dbReference type="GO" id="GO:0042800">
    <property type="term" value="F:histone H3K4 methyltransferase activity"/>
    <property type="evidence" value="ECO:0007669"/>
    <property type="project" value="InterPro"/>
</dbReference>
<dbReference type="Pfam" id="PF00076">
    <property type="entry name" value="RRM_1"/>
    <property type="match status" value="1"/>
</dbReference>
<keyword evidence="6" id="KW-0694">RNA-binding</keyword>
<name>A0A1B0D6C4_PHLPP</name>
<organism evidence="8 9">
    <name type="scientific">Phlebotomus papatasi</name>
    <name type="common">Sandfly</name>
    <dbReference type="NCBI Taxonomy" id="29031"/>
    <lineage>
        <taxon>Eukaryota</taxon>
        <taxon>Metazoa</taxon>
        <taxon>Ecdysozoa</taxon>
        <taxon>Arthropoda</taxon>
        <taxon>Hexapoda</taxon>
        <taxon>Insecta</taxon>
        <taxon>Pterygota</taxon>
        <taxon>Neoptera</taxon>
        <taxon>Endopterygota</taxon>
        <taxon>Diptera</taxon>
        <taxon>Nematocera</taxon>
        <taxon>Psychodoidea</taxon>
        <taxon>Psychodidae</taxon>
        <taxon>Phlebotomus</taxon>
        <taxon>Phlebotomus</taxon>
    </lineage>
</organism>
<dbReference type="PANTHER" id="PTHR45814:SF2">
    <property type="entry name" value="HISTONE-LYSINE N-METHYLTRANSFERASE SETD1"/>
    <property type="match status" value="1"/>
</dbReference>
<dbReference type="AlphaFoldDB" id="A0A1B0D6C4"/>
<evidence type="ECO:0000256" key="5">
    <source>
        <dbReference type="ARBA" id="ARBA00022853"/>
    </source>
</evidence>
<dbReference type="InterPro" id="IPR044570">
    <property type="entry name" value="Set1-like"/>
</dbReference>
<dbReference type="InterPro" id="IPR000504">
    <property type="entry name" value="RRM_dom"/>
</dbReference>
<evidence type="ECO:0000256" key="4">
    <source>
        <dbReference type="ARBA" id="ARBA00022691"/>
    </source>
</evidence>
<sequence>MDMEVSPRLHRKMNGAIEKCGAPPGHKAPRNYKLLVDPFLQKGATKVYRYDGVVPGDTSHPPIVLRDPRNPLARLRARLEALDLPVPRFRIDQNYVGEPPPVEITITNLNDNIDKTFLAEMISKCGPTDEMHIYYHPVTNKHLGLARIVFESVKSARTCIDRLNGTSVMGK</sequence>